<proteinExistence type="predicted"/>
<organism evidence="1 2">
    <name type="scientific">Trichoderma ghanense</name>
    <dbReference type="NCBI Taxonomy" id="65468"/>
    <lineage>
        <taxon>Eukaryota</taxon>
        <taxon>Fungi</taxon>
        <taxon>Dikarya</taxon>
        <taxon>Ascomycota</taxon>
        <taxon>Pezizomycotina</taxon>
        <taxon>Sordariomycetes</taxon>
        <taxon>Hypocreomycetidae</taxon>
        <taxon>Hypocreales</taxon>
        <taxon>Hypocreaceae</taxon>
        <taxon>Trichoderma</taxon>
    </lineage>
</organism>
<dbReference type="EMBL" id="PPTA01000002">
    <property type="protein sequence ID" value="TFB05959.1"/>
    <property type="molecule type" value="Genomic_DNA"/>
</dbReference>
<protein>
    <submittedName>
        <fullName evidence="1">Uncharacterized protein</fullName>
    </submittedName>
</protein>
<dbReference type="Proteomes" id="UP001642720">
    <property type="component" value="Unassembled WGS sequence"/>
</dbReference>
<dbReference type="GeneID" id="300573986"/>
<evidence type="ECO:0000313" key="1">
    <source>
        <dbReference type="EMBL" id="TFB05959.1"/>
    </source>
</evidence>
<evidence type="ECO:0000313" key="2">
    <source>
        <dbReference type="Proteomes" id="UP001642720"/>
    </source>
</evidence>
<reference evidence="1 2" key="1">
    <citation type="submission" date="2018-01" db="EMBL/GenBank/DDBJ databases">
        <title>Genome characterization of the sugarcane-associated fungus Trichoderma ghanense CCMA-1212 and their application in lignocelulose bioconversion.</title>
        <authorList>
            <person name="Steindorff A.S."/>
            <person name="Mendes T.D."/>
            <person name="Vilela E.S.D."/>
            <person name="Rodrigues D.S."/>
            <person name="Formighieri E.F."/>
            <person name="Melo I.S."/>
            <person name="Favaro L.C.L."/>
        </authorList>
    </citation>
    <scope>NUCLEOTIDE SEQUENCE [LARGE SCALE GENOMIC DNA]</scope>
    <source>
        <strain evidence="1 2">CCMA-1212</strain>
    </source>
</reference>
<comment type="caution">
    <text evidence="1">The sequence shown here is derived from an EMBL/GenBank/DDBJ whole genome shotgun (WGS) entry which is preliminary data.</text>
</comment>
<name>A0ABY2HD96_9HYPO</name>
<sequence>MDYIALSPFLPLSSILKKKFVCFPFRPPITPYYICNACKQASKQSAIMKTQTGHFF</sequence>
<keyword evidence="2" id="KW-1185">Reference proteome</keyword>
<dbReference type="RefSeq" id="XP_073562160.1">
    <property type="nucleotide sequence ID" value="XM_073699536.1"/>
</dbReference>
<gene>
    <name evidence="1" type="ORF">CCMA1212_002136</name>
</gene>
<accession>A0ABY2HD96</accession>